<dbReference type="Proteomes" id="UP001313282">
    <property type="component" value="Unassembled WGS sequence"/>
</dbReference>
<evidence type="ECO:0000313" key="1">
    <source>
        <dbReference type="EMBL" id="KAK6336862.1"/>
    </source>
</evidence>
<keyword evidence="2" id="KW-1185">Reference proteome</keyword>
<dbReference type="SUPFAM" id="SSF51905">
    <property type="entry name" value="FAD/NAD(P)-binding domain"/>
    <property type="match status" value="1"/>
</dbReference>
<dbReference type="AlphaFoldDB" id="A0AAN8NQU1"/>
<reference evidence="1 2" key="1">
    <citation type="submission" date="2019-10" db="EMBL/GenBank/DDBJ databases">
        <authorList>
            <person name="Palmer J.M."/>
        </authorList>
    </citation>
    <scope>NUCLEOTIDE SEQUENCE [LARGE SCALE GENOMIC DNA]</scope>
    <source>
        <strain evidence="1 2">TWF718</strain>
    </source>
</reference>
<proteinExistence type="predicted"/>
<name>A0AAN8NQU1_9PEZI</name>
<dbReference type="InterPro" id="IPR036188">
    <property type="entry name" value="FAD/NAD-bd_sf"/>
</dbReference>
<comment type="caution">
    <text evidence="1">The sequence shown here is derived from an EMBL/GenBank/DDBJ whole genome shotgun (WGS) entry which is preliminary data.</text>
</comment>
<organism evidence="1 2">
    <name type="scientific">Orbilia javanica</name>
    <dbReference type="NCBI Taxonomy" id="47235"/>
    <lineage>
        <taxon>Eukaryota</taxon>
        <taxon>Fungi</taxon>
        <taxon>Dikarya</taxon>
        <taxon>Ascomycota</taxon>
        <taxon>Pezizomycotina</taxon>
        <taxon>Orbiliomycetes</taxon>
        <taxon>Orbiliales</taxon>
        <taxon>Orbiliaceae</taxon>
        <taxon>Orbilia</taxon>
    </lineage>
</organism>
<protein>
    <submittedName>
        <fullName evidence="1">Uncharacterized protein</fullName>
    </submittedName>
</protein>
<accession>A0AAN8NQU1</accession>
<sequence>MVYSNCPTLNWSSDRPVFAIIGGGIAGVVQAIYLAERYPWLEIHIFERKKEILTATSSMNPGRPTFGFHYRCLETAIFCQDNTVKFTNFLERIGCPSIFAKAPQDGVYVLMKGAAHILDNFVNPVFTPDEVEPVFDQIKEHAVRKYSNDNNFKKHFGSPDQICRKLEESEYKRFLDPGLRSEVGACYETAEKTFDTVGICSFLREYVKKIPNIKIRTEAKVTLLEGIPLPKVTHYRITWGGTRTNKPRCEIAQFLTLACWERVGFFRQQLGKPEPHPTYNRLKMLAILKTEVAADRVDTIRPIFAASGPFGMISPQSCVEKPDGGMVCRIACTLAIRTNVMNVPDNKTLPIDYDNMLEGTISAKAKIEMASPILEGAKKLFSCLSDAKLAEVRFGTVRVPFGTSGNLDLHDPASEHHGRNYPGCCNLGDRVFVNEAMKMIYSAYNAEKILDWTETELENYLIYG</sequence>
<dbReference type="EMBL" id="JAVHNR010000007">
    <property type="protein sequence ID" value="KAK6336862.1"/>
    <property type="molecule type" value="Genomic_DNA"/>
</dbReference>
<evidence type="ECO:0000313" key="2">
    <source>
        <dbReference type="Proteomes" id="UP001313282"/>
    </source>
</evidence>
<gene>
    <name evidence="1" type="ORF">TWF718_009651</name>
</gene>